<keyword evidence="3" id="KW-1185">Reference proteome</keyword>
<dbReference type="Proteomes" id="UP000651977">
    <property type="component" value="Unassembled WGS sequence"/>
</dbReference>
<feature type="signal peptide" evidence="1">
    <location>
        <begin position="1"/>
        <end position="21"/>
    </location>
</feature>
<dbReference type="PROSITE" id="PS51257">
    <property type="entry name" value="PROKAR_LIPOPROTEIN"/>
    <property type="match status" value="1"/>
</dbReference>
<feature type="chain" id="PRO_5045708974" description="Secreted protein" evidence="1">
    <location>
        <begin position="22"/>
        <end position="107"/>
    </location>
</feature>
<evidence type="ECO:0000256" key="1">
    <source>
        <dbReference type="SAM" id="SignalP"/>
    </source>
</evidence>
<sequence length="107" mass="12454">MNPIRILLMLVVAFVHSVSFACEAPSEQGLGEVLVASRAKLYQQPPQQDYACLEAYGLDTRYSVFVRSWLYFELRIIEQRLALVANDKRTLQQQQILLRLQRRIDLE</sequence>
<dbReference type="EMBL" id="BMDY01000024">
    <property type="protein sequence ID" value="GGB17372.1"/>
    <property type="molecule type" value="Genomic_DNA"/>
</dbReference>
<evidence type="ECO:0008006" key="4">
    <source>
        <dbReference type="Google" id="ProtNLM"/>
    </source>
</evidence>
<keyword evidence="1" id="KW-0732">Signal</keyword>
<organism evidence="2 3">
    <name type="scientific">Agarivorans gilvus</name>
    <dbReference type="NCBI Taxonomy" id="680279"/>
    <lineage>
        <taxon>Bacteria</taxon>
        <taxon>Pseudomonadati</taxon>
        <taxon>Pseudomonadota</taxon>
        <taxon>Gammaproteobacteria</taxon>
        <taxon>Alteromonadales</taxon>
        <taxon>Alteromonadaceae</taxon>
        <taxon>Agarivorans</taxon>
    </lineage>
</organism>
<comment type="caution">
    <text evidence="2">The sequence shown here is derived from an EMBL/GenBank/DDBJ whole genome shotgun (WGS) entry which is preliminary data.</text>
</comment>
<name>A0ABQ1I6L2_9ALTE</name>
<evidence type="ECO:0000313" key="2">
    <source>
        <dbReference type="EMBL" id="GGB17372.1"/>
    </source>
</evidence>
<accession>A0ABQ1I6L2</accession>
<protein>
    <recommendedName>
        <fullName evidence="4">Secreted protein</fullName>
    </recommendedName>
</protein>
<gene>
    <name evidence="2" type="ORF">GCM10007414_33480</name>
</gene>
<evidence type="ECO:0000313" key="3">
    <source>
        <dbReference type="Proteomes" id="UP000651977"/>
    </source>
</evidence>
<dbReference type="RefSeq" id="WP_055733918.1">
    <property type="nucleotide sequence ID" value="NZ_BMDY01000024.1"/>
</dbReference>
<proteinExistence type="predicted"/>
<reference evidence="3" key="1">
    <citation type="journal article" date="2019" name="Int. J. Syst. Evol. Microbiol.">
        <title>The Global Catalogue of Microorganisms (GCM) 10K type strain sequencing project: providing services to taxonomists for standard genome sequencing and annotation.</title>
        <authorList>
            <consortium name="The Broad Institute Genomics Platform"/>
            <consortium name="The Broad Institute Genome Sequencing Center for Infectious Disease"/>
            <person name="Wu L."/>
            <person name="Ma J."/>
        </authorList>
    </citation>
    <scope>NUCLEOTIDE SEQUENCE [LARGE SCALE GENOMIC DNA]</scope>
    <source>
        <strain evidence="3">CGMCC 1.10131</strain>
    </source>
</reference>